<evidence type="ECO:0000313" key="6">
    <source>
        <dbReference type="Proteomes" id="UP000076744"/>
    </source>
</evidence>
<accession>A0A162MW27</accession>
<keyword evidence="2" id="KW-0863">Zinc-finger</keyword>
<evidence type="ECO:0000259" key="4">
    <source>
        <dbReference type="SMART" id="SM01328"/>
    </source>
</evidence>
<sequence length="150" mass="17625">MTKIRSCSMPSYLHPQVQELLDEEDLYFTFRPPGEKGPYIKEKDTAVMGKFRCGNKKCPNKWGSKRIAITIRLYRNNKYTVVVYHQRCQKCDALAKPELDESYEERVSRWLKIWSGINVPWEYHPKKRTAPHQKSRCEGCKAGHCTEVDN</sequence>
<dbReference type="InterPro" id="IPR027377">
    <property type="entry name" value="ZAR1/RTP1-5-like_Znf-3CxxC"/>
</dbReference>
<dbReference type="STRING" id="1081104.A0A162MW27"/>
<dbReference type="RefSeq" id="XP_018707370.1">
    <property type="nucleotide sequence ID" value="XM_018845647.1"/>
</dbReference>
<proteinExistence type="predicted"/>
<dbReference type="GO" id="GO:0008270">
    <property type="term" value="F:zinc ion binding"/>
    <property type="evidence" value="ECO:0007669"/>
    <property type="project" value="UniProtKB-KW"/>
</dbReference>
<evidence type="ECO:0000256" key="1">
    <source>
        <dbReference type="ARBA" id="ARBA00022723"/>
    </source>
</evidence>
<feature type="domain" description="3CxxC-type" evidence="4">
    <location>
        <begin position="46"/>
        <end position="143"/>
    </location>
</feature>
<dbReference type="SMART" id="SM01328">
    <property type="entry name" value="zf-3CxxC"/>
    <property type="match status" value="1"/>
</dbReference>
<dbReference type="Proteomes" id="UP000076744">
    <property type="component" value="Unassembled WGS sequence"/>
</dbReference>
<protein>
    <recommendedName>
        <fullName evidence="4">3CxxC-type domain-containing protein</fullName>
    </recommendedName>
</protein>
<evidence type="ECO:0000313" key="5">
    <source>
        <dbReference type="EMBL" id="OAA71489.1"/>
    </source>
</evidence>
<keyword evidence="1" id="KW-0479">Metal-binding</keyword>
<gene>
    <name evidence="5" type="ORF">ISF_02040</name>
</gene>
<dbReference type="Pfam" id="PF13695">
    <property type="entry name" value="Zn_ribbon_3CxxC"/>
    <property type="match status" value="1"/>
</dbReference>
<keyword evidence="6" id="KW-1185">Reference proteome</keyword>
<keyword evidence="3" id="KW-0862">Zinc</keyword>
<evidence type="ECO:0000256" key="3">
    <source>
        <dbReference type="ARBA" id="ARBA00022833"/>
    </source>
</evidence>
<evidence type="ECO:0000256" key="2">
    <source>
        <dbReference type="ARBA" id="ARBA00022771"/>
    </source>
</evidence>
<organism evidence="5 6">
    <name type="scientific">Cordyceps fumosorosea (strain ARSEF 2679)</name>
    <name type="common">Isaria fumosorosea</name>
    <dbReference type="NCBI Taxonomy" id="1081104"/>
    <lineage>
        <taxon>Eukaryota</taxon>
        <taxon>Fungi</taxon>
        <taxon>Dikarya</taxon>
        <taxon>Ascomycota</taxon>
        <taxon>Pezizomycotina</taxon>
        <taxon>Sordariomycetes</taxon>
        <taxon>Hypocreomycetidae</taxon>
        <taxon>Hypocreales</taxon>
        <taxon>Cordycipitaceae</taxon>
        <taxon>Cordyceps</taxon>
    </lineage>
</organism>
<dbReference type="GeneID" id="30018332"/>
<dbReference type="AlphaFoldDB" id="A0A162MW27"/>
<dbReference type="EMBL" id="AZHB01000003">
    <property type="protein sequence ID" value="OAA71489.1"/>
    <property type="molecule type" value="Genomic_DNA"/>
</dbReference>
<reference evidence="5 6" key="1">
    <citation type="journal article" date="2016" name="Genome Biol. Evol.">
        <title>Divergent and convergent evolution of fungal pathogenicity.</title>
        <authorList>
            <person name="Shang Y."/>
            <person name="Xiao G."/>
            <person name="Zheng P."/>
            <person name="Cen K."/>
            <person name="Zhan S."/>
            <person name="Wang C."/>
        </authorList>
    </citation>
    <scope>NUCLEOTIDE SEQUENCE [LARGE SCALE GENOMIC DNA]</scope>
    <source>
        <strain evidence="5 6">ARSEF 2679</strain>
    </source>
</reference>
<dbReference type="OrthoDB" id="8121437at2759"/>
<comment type="caution">
    <text evidence="5">The sequence shown here is derived from an EMBL/GenBank/DDBJ whole genome shotgun (WGS) entry which is preliminary data.</text>
</comment>
<name>A0A162MW27_CORFA</name>